<dbReference type="Pfam" id="PF07727">
    <property type="entry name" value="RVT_2"/>
    <property type="match status" value="1"/>
</dbReference>
<proteinExistence type="predicted"/>
<reference evidence="3 4" key="1">
    <citation type="submission" date="2024-01" db="EMBL/GenBank/DDBJ databases">
        <title>The complete chloroplast genome sequence of Lithospermum erythrorhizon: insights into the phylogenetic relationship among Boraginaceae species and the maternal lineages of purple gromwells.</title>
        <authorList>
            <person name="Okada T."/>
            <person name="Watanabe K."/>
        </authorList>
    </citation>
    <scope>NUCLEOTIDE SEQUENCE [LARGE SCALE GENOMIC DNA]</scope>
</reference>
<evidence type="ECO:0000313" key="3">
    <source>
        <dbReference type="EMBL" id="GAA0157569.1"/>
    </source>
</evidence>
<dbReference type="Proteomes" id="UP001454036">
    <property type="component" value="Unassembled WGS sequence"/>
</dbReference>
<comment type="caution">
    <text evidence="3">The sequence shown here is derived from an EMBL/GenBank/DDBJ whole genome shotgun (WGS) entry which is preliminary data.</text>
</comment>
<evidence type="ECO:0000259" key="2">
    <source>
        <dbReference type="Pfam" id="PF07727"/>
    </source>
</evidence>
<dbReference type="Gene3D" id="3.30.420.10">
    <property type="entry name" value="Ribonuclease H-like superfamily/Ribonuclease H"/>
    <property type="match status" value="1"/>
</dbReference>
<evidence type="ECO:0000256" key="1">
    <source>
        <dbReference type="SAM" id="MobiDB-lite"/>
    </source>
</evidence>
<dbReference type="AlphaFoldDB" id="A0AAV3Q1G2"/>
<feature type="domain" description="Reverse transcriptase Ty1/copia-type" evidence="2">
    <location>
        <begin position="48"/>
        <end position="119"/>
    </location>
</feature>
<dbReference type="InterPro" id="IPR012337">
    <property type="entry name" value="RNaseH-like_sf"/>
</dbReference>
<dbReference type="InterPro" id="IPR036397">
    <property type="entry name" value="RNaseH_sf"/>
</dbReference>
<dbReference type="GO" id="GO:0003676">
    <property type="term" value="F:nucleic acid binding"/>
    <property type="evidence" value="ECO:0007669"/>
    <property type="project" value="InterPro"/>
</dbReference>
<dbReference type="EMBL" id="BAABME010003136">
    <property type="protein sequence ID" value="GAA0157569.1"/>
    <property type="molecule type" value="Genomic_DNA"/>
</dbReference>
<organism evidence="3 4">
    <name type="scientific">Lithospermum erythrorhizon</name>
    <name type="common">Purple gromwell</name>
    <name type="synonym">Lithospermum officinale var. erythrorhizon</name>
    <dbReference type="NCBI Taxonomy" id="34254"/>
    <lineage>
        <taxon>Eukaryota</taxon>
        <taxon>Viridiplantae</taxon>
        <taxon>Streptophyta</taxon>
        <taxon>Embryophyta</taxon>
        <taxon>Tracheophyta</taxon>
        <taxon>Spermatophyta</taxon>
        <taxon>Magnoliopsida</taxon>
        <taxon>eudicotyledons</taxon>
        <taxon>Gunneridae</taxon>
        <taxon>Pentapetalae</taxon>
        <taxon>asterids</taxon>
        <taxon>lamiids</taxon>
        <taxon>Boraginales</taxon>
        <taxon>Boraginaceae</taxon>
        <taxon>Boraginoideae</taxon>
        <taxon>Lithospermeae</taxon>
        <taxon>Lithospermum</taxon>
    </lineage>
</organism>
<feature type="region of interest" description="Disordered" evidence="1">
    <location>
        <begin position="1"/>
        <end position="20"/>
    </location>
</feature>
<dbReference type="SUPFAM" id="SSF53098">
    <property type="entry name" value="Ribonuclease H-like"/>
    <property type="match status" value="1"/>
</dbReference>
<sequence length="119" mass="13373">MSQNDILHHTSCVDTPSPNGVAERKNRHVLETAIALLSQKQTAKTFFGLMLCPLRKRVVDCKWVFVVKTNPDGSIARLKTRLVAKVYADTYGVNYKDTFDPVAKLTSIRLFLALTATYE</sequence>
<gene>
    <name evidence="3" type="ORF">LIER_14810</name>
</gene>
<name>A0AAV3Q1G2_LITER</name>
<accession>A0AAV3Q1G2</accession>
<keyword evidence="4" id="KW-1185">Reference proteome</keyword>
<dbReference type="InterPro" id="IPR013103">
    <property type="entry name" value="RVT_2"/>
</dbReference>
<protein>
    <recommendedName>
        <fullName evidence="2">Reverse transcriptase Ty1/copia-type domain-containing protein</fullName>
    </recommendedName>
</protein>
<evidence type="ECO:0000313" key="4">
    <source>
        <dbReference type="Proteomes" id="UP001454036"/>
    </source>
</evidence>